<reference evidence="1 2" key="1">
    <citation type="submission" date="2016-10" db="EMBL/GenBank/DDBJ databases">
        <title>Genome sequence of the basidiomycete white-rot fungus Trametes pubescens.</title>
        <authorList>
            <person name="Makela M.R."/>
            <person name="Granchi Z."/>
            <person name="Peng M."/>
            <person name="De Vries R.P."/>
            <person name="Grigoriev I."/>
            <person name="Riley R."/>
            <person name="Hilden K."/>
        </authorList>
    </citation>
    <scope>NUCLEOTIDE SEQUENCE [LARGE SCALE GENOMIC DNA]</scope>
    <source>
        <strain evidence="1 2">FBCC735</strain>
    </source>
</reference>
<accession>A0A1M2VIP9</accession>
<gene>
    <name evidence="1" type="ORF">TRAPUB_1699</name>
</gene>
<dbReference type="Proteomes" id="UP000184267">
    <property type="component" value="Unassembled WGS sequence"/>
</dbReference>
<organism evidence="1 2">
    <name type="scientific">Trametes pubescens</name>
    <name type="common">White-rot fungus</name>
    <dbReference type="NCBI Taxonomy" id="154538"/>
    <lineage>
        <taxon>Eukaryota</taxon>
        <taxon>Fungi</taxon>
        <taxon>Dikarya</taxon>
        <taxon>Basidiomycota</taxon>
        <taxon>Agaricomycotina</taxon>
        <taxon>Agaricomycetes</taxon>
        <taxon>Polyporales</taxon>
        <taxon>Polyporaceae</taxon>
        <taxon>Trametes</taxon>
    </lineage>
</organism>
<dbReference type="OrthoDB" id="3012488at2759"/>
<keyword evidence="2" id="KW-1185">Reference proteome</keyword>
<protein>
    <submittedName>
        <fullName evidence="1">Uncharacterized protein</fullName>
    </submittedName>
</protein>
<dbReference type="AlphaFoldDB" id="A0A1M2VIP9"/>
<evidence type="ECO:0000313" key="1">
    <source>
        <dbReference type="EMBL" id="OJT07456.1"/>
    </source>
</evidence>
<proteinExistence type="predicted"/>
<sequence length="51" mass="5663">MLPWTAWFIAADFIMGKHLVFSKTKLKAGAAGPSTSVTEREVCQCMMLETQ</sequence>
<name>A0A1M2VIP9_TRAPU</name>
<comment type="caution">
    <text evidence="1">The sequence shown here is derived from an EMBL/GenBank/DDBJ whole genome shotgun (WGS) entry which is preliminary data.</text>
</comment>
<dbReference type="EMBL" id="MNAD01001173">
    <property type="protein sequence ID" value="OJT07456.1"/>
    <property type="molecule type" value="Genomic_DNA"/>
</dbReference>
<evidence type="ECO:0000313" key="2">
    <source>
        <dbReference type="Proteomes" id="UP000184267"/>
    </source>
</evidence>